<feature type="binding site" evidence="7">
    <location>
        <position position="250"/>
    </location>
    <ligand>
        <name>substrate</name>
    </ligand>
</feature>
<feature type="binding site" evidence="7">
    <location>
        <position position="193"/>
    </location>
    <ligand>
        <name>substrate</name>
    </ligand>
</feature>
<dbReference type="AlphaFoldDB" id="E1IEW1"/>
<sequence>MQPTPPISLVIFGASGDLTQRKLIPALFQLCREGLLPGSLRIIGYARRAKSDAQFRAEQRAGVVAHGRVQPIDAEAWEGFAANLFYHAANFDDPQGFISLRERIEHLETEAGVAAGHGHRLFYLATPPEAYPGIVSHLGAAGLQGATLAQAGSHGWTRIVIEKPFGHDLASAEALNAHVLSIFHERQVYRIDHYLGKETVQNILAFRLGNSIFEPLWKRGYIDHVQITVAEAIGVEGRGGYYESAGAIRDMLQNHMLQVLALIAMEPPATFSAEAVRNEKVKVLQAIRSLAHAPLDQLVVRGQYAGYHAEPGVAPTSNTETFVALRLQIDNWRWAGVPFYLRTGKALQQRLTEVAIQFRQPPLALFSHADHDDHVGPADEMEPNMLVLRIQPDEAITLQIGLKPPGPEMALRPVALDFRYAAGFTDPHPEAYERLLLDVLLGDATLFIRRDEVEAAWALITPILEHWANPETPPPALYPPGSWGPDAAHELIGREGRRWRS</sequence>
<name>E1IEW1_9CHLR</name>
<dbReference type="SUPFAM" id="SSF55347">
    <property type="entry name" value="Glyceraldehyde-3-phosphate dehydrogenase-like, C-terminal domain"/>
    <property type="match status" value="1"/>
</dbReference>
<dbReference type="InterPro" id="IPR022674">
    <property type="entry name" value="G6P_DH_NAD-bd"/>
</dbReference>
<dbReference type="HOGENOM" id="CLU_013524_5_0_0"/>
<evidence type="ECO:0000256" key="6">
    <source>
        <dbReference type="ARBA" id="ARBA00023277"/>
    </source>
</evidence>
<dbReference type="PANTHER" id="PTHR23429">
    <property type="entry name" value="GLUCOSE-6-PHOSPHATE 1-DEHYDROGENASE G6PD"/>
    <property type="match status" value="1"/>
</dbReference>
<dbReference type="InterPro" id="IPR019796">
    <property type="entry name" value="G6P_DH_AS"/>
</dbReference>
<dbReference type="GO" id="GO:0006006">
    <property type="term" value="P:glucose metabolic process"/>
    <property type="evidence" value="ECO:0007669"/>
    <property type="project" value="UniProtKB-KW"/>
</dbReference>
<feature type="binding site" evidence="7">
    <location>
        <position position="197"/>
    </location>
    <ligand>
        <name>substrate</name>
    </ligand>
</feature>
<protein>
    <recommendedName>
        <fullName evidence="7">Glucose-6-phosphate 1-dehydrogenase</fullName>
        <shortName evidence="7">G6PD</shortName>
        <ecNumber evidence="7">1.1.1.49</ecNumber>
    </recommendedName>
</protein>
<evidence type="ECO:0000313" key="10">
    <source>
        <dbReference type="EMBL" id="EFO80258.1"/>
    </source>
</evidence>
<feature type="binding site" evidence="7">
    <location>
        <position position="345"/>
    </location>
    <ligand>
        <name>substrate</name>
    </ligand>
</feature>
<dbReference type="Gene3D" id="3.30.360.10">
    <property type="entry name" value="Dihydrodipicolinate Reductase, domain 2"/>
    <property type="match status" value="1"/>
</dbReference>
<organism evidence="10 11">
    <name type="scientific">Oscillochloris trichoides DG-6</name>
    <dbReference type="NCBI Taxonomy" id="765420"/>
    <lineage>
        <taxon>Bacteria</taxon>
        <taxon>Bacillati</taxon>
        <taxon>Chloroflexota</taxon>
        <taxon>Chloroflexia</taxon>
        <taxon>Chloroflexales</taxon>
        <taxon>Chloroflexineae</taxon>
        <taxon>Oscillochloridaceae</taxon>
        <taxon>Oscillochloris</taxon>
    </lineage>
</organism>
<comment type="function">
    <text evidence="7">Catalyzes the oxidation of glucose 6-phosphate to 6-phosphogluconolactone.</text>
</comment>
<keyword evidence="3 7" id="KW-0313">Glucose metabolism</keyword>
<dbReference type="STRING" id="765420.OSCT_1862"/>
<dbReference type="GO" id="GO:0005829">
    <property type="term" value="C:cytosol"/>
    <property type="evidence" value="ECO:0007669"/>
    <property type="project" value="TreeGrafter"/>
</dbReference>
<evidence type="ECO:0000256" key="7">
    <source>
        <dbReference type="HAMAP-Rule" id="MF_00966"/>
    </source>
</evidence>
<evidence type="ECO:0000313" key="11">
    <source>
        <dbReference type="Proteomes" id="UP000054010"/>
    </source>
</evidence>
<dbReference type="PROSITE" id="PS00069">
    <property type="entry name" value="G6P_DEHYDROGENASE"/>
    <property type="match status" value="1"/>
</dbReference>
<dbReference type="Pfam" id="PF00479">
    <property type="entry name" value="G6PD_N"/>
    <property type="match status" value="1"/>
</dbReference>
<dbReference type="PANTHER" id="PTHR23429:SF0">
    <property type="entry name" value="GLUCOSE-6-PHOSPHATE 1-DEHYDROGENASE"/>
    <property type="match status" value="1"/>
</dbReference>
<evidence type="ECO:0000256" key="5">
    <source>
        <dbReference type="ARBA" id="ARBA00023002"/>
    </source>
</evidence>
<dbReference type="EC" id="1.1.1.49" evidence="7"/>
<comment type="caution">
    <text evidence="7">Lacks conserved residue(s) required for the propagation of feature annotation.</text>
</comment>
<feature type="binding site" evidence="7">
    <location>
        <position position="163"/>
    </location>
    <ligand>
        <name>NADP(+)</name>
        <dbReference type="ChEBI" id="CHEBI:58349"/>
    </ligand>
</feature>
<dbReference type="Pfam" id="PF02781">
    <property type="entry name" value="G6PD_C"/>
    <property type="match status" value="1"/>
</dbReference>
<dbReference type="HAMAP" id="MF_00966">
    <property type="entry name" value="G6PD"/>
    <property type="match status" value="1"/>
</dbReference>
<dbReference type="Gene3D" id="3.40.50.720">
    <property type="entry name" value="NAD(P)-binding Rossmann-like Domain"/>
    <property type="match status" value="1"/>
</dbReference>
<dbReference type="SUPFAM" id="SSF51735">
    <property type="entry name" value="NAD(P)-binding Rossmann-fold domains"/>
    <property type="match status" value="1"/>
</dbReference>
<gene>
    <name evidence="7" type="primary">zwf</name>
    <name evidence="10" type="ORF">OSCT_1862</name>
</gene>
<dbReference type="EMBL" id="ADVR01000077">
    <property type="protein sequence ID" value="EFO80258.1"/>
    <property type="molecule type" value="Genomic_DNA"/>
</dbReference>
<feature type="binding site" evidence="7">
    <location>
        <position position="231"/>
    </location>
    <ligand>
        <name>substrate</name>
    </ligand>
</feature>
<dbReference type="NCBIfam" id="TIGR00871">
    <property type="entry name" value="zwf"/>
    <property type="match status" value="1"/>
</dbReference>
<keyword evidence="5 7" id="KW-0560">Oxidoreductase</keyword>
<evidence type="ECO:0000259" key="8">
    <source>
        <dbReference type="Pfam" id="PF00479"/>
    </source>
</evidence>
<dbReference type="InterPro" id="IPR036291">
    <property type="entry name" value="NAD(P)-bd_dom_sf"/>
</dbReference>
<comment type="caution">
    <text evidence="10">The sequence shown here is derived from an EMBL/GenBank/DDBJ whole genome shotgun (WGS) entry which is preliminary data.</text>
</comment>
<dbReference type="InterPro" id="IPR022675">
    <property type="entry name" value="G6P_DH_C"/>
</dbReference>
<comment type="similarity">
    <text evidence="2 7">Belongs to the glucose-6-phosphate dehydrogenase family.</text>
</comment>
<evidence type="ECO:0000256" key="2">
    <source>
        <dbReference type="ARBA" id="ARBA00009975"/>
    </source>
</evidence>
<feature type="domain" description="Glucose-6-phosphate dehydrogenase C-terminal" evidence="9">
    <location>
        <begin position="204"/>
        <end position="500"/>
    </location>
</feature>
<keyword evidence="4 7" id="KW-0521">NADP</keyword>
<dbReference type="Proteomes" id="UP000054010">
    <property type="component" value="Unassembled WGS sequence"/>
</dbReference>
<dbReference type="UniPathway" id="UPA00115">
    <property type="reaction ID" value="UER00408"/>
</dbReference>
<keyword evidence="11" id="KW-1185">Reference proteome</keyword>
<keyword evidence="6 7" id="KW-0119">Carbohydrate metabolism</keyword>
<comment type="catalytic activity">
    <reaction evidence="7">
        <text>D-glucose 6-phosphate + NADP(+) = 6-phospho-D-glucono-1,5-lactone + NADPH + H(+)</text>
        <dbReference type="Rhea" id="RHEA:15841"/>
        <dbReference type="ChEBI" id="CHEBI:15378"/>
        <dbReference type="ChEBI" id="CHEBI:57783"/>
        <dbReference type="ChEBI" id="CHEBI:57955"/>
        <dbReference type="ChEBI" id="CHEBI:58349"/>
        <dbReference type="ChEBI" id="CHEBI:61548"/>
        <dbReference type="EC" id="1.1.1.49"/>
    </reaction>
</comment>
<feature type="binding site" evidence="7">
    <location>
        <position position="47"/>
    </location>
    <ligand>
        <name>NADP(+)</name>
        <dbReference type="ChEBI" id="CHEBI:58349"/>
    </ligand>
</feature>
<accession>E1IEW1</accession>
<dbReference type="GO" id="GO:0009051">
    <property type="term" value="P:pentose-phosphate shunt, oxidative branch"/>
    <property type="evidence" value="ECO:0007669"/>
    <property type="project" value="TreeGrafter"/>
</dbReference>
<evidence type="ECO:0000256" key="3">
    <source>
        <dbReference type="ARBA" id="ARBA00022526"/>
    </source>
</evidence>
<evidence type="ECO:0000256" key="4">
    <source>
        <dbReference type="ARBA" id="ARBA00022857"/>
    </source>
</evidence>
<dbReference type="InterPro" id="IPR001282">
    <property type="entry name" value="G6P_DH"/>
</dbReference>
<dbReference type="PRINTS" id="PR00079">
    <property type="entry name" value="G6PDHDRGNASE"/>
</dbReference>
<feature type="domain" description="Glucose-6-phosphate dehydrogenase NAD-binding" evidence="8">
    <location>
        <begin position="10"/>
        <end position="202"/>
    </location>
</feature>
<proteinExistence type="inferred from homology"/>
<comment type="pathway">
    <text evidence="1 7">Carbohydrate degradation; pentose phosphate pathway; D-ribulose 5-phosphate from D-glucose 6-phosphate (oxidative stage): step 1/3.</text>
</comment>
<reference evidence="10 11" key="1">
    <citation type="journal article" date="2011" name="J. Bacteriol.">
        <title>Draft genome sequence of the anoxygenic filamentous phototrophic bacterium Oscillochloris trichoides subsp. DG-6.</title>
        <authorList>
            <person name="Kuznetsov B.B."/>
            <person name="Ivanovsky R.N."/>
            <person name="Keppen O.I."/>
            <person name="Sukhacheva M.V."/>
            <person name="Bumazhkin B.K."/>
            <person name="Patutina E.O."/>
            <person name="Beletsky A.V."/>
            <person name="Mardanov A.V."/>
            <person name="Baslerov R.V."/>
            <person name="Panteleeva A.N."/>
            <person name="Kolganova T.V."/>
            <person name="Ravin N.V."/>
            <person name="Skryabin K.G."/>
        </authorList>
    </citation>
    <scope>NUCLEOTIDE SEQUENCE [LARGE SCALE GENOMIC DNA]</scope>
    <source>
        <strain evidence="10 11">DG-6</strain>
    </source>
</reference>
<dbReference type="eggNOG" id="COG0364">
    <property type="taxonomic scope" value="Bacteria"/>
</dbReference>
<dbReference type="GO" id="GO:0050661">
    <property type="term" value="F:NADP binding"/>
    <property type="evidence" value="ECO:0007669"/>
    <property type="project" value="UniProtKB-UniRule"/>
</dbReference>
<dbReference type="GO" id="GO:0004345">
    <property type="term" value="F:glucose-6-phosphate dehydrogenase activity"/>
    <property type="evidence" value="ECO:0007669"/>
    <property type="project" value="UniProtKB-UniRule"/>
</dbReference>
<feature type="active site" description="Proton acceptor" evidence="7">
    <location>
        <position position="255"/>
    </location>
</feature>
<evidence type="ECO:0000256" key="1">
    <source>
        <dbReference type="ARBA" id="ARBA00004937"/>
    </source>
</evidence>
<dbReference type="PIRSF" id="PIRSF000110">
    <property type="entry name" value="G6PD"/>
    <property type="match status" value="1"/>
</dbReference>
<dbReference type="OrthoDB" id="9802739at2"/>
<evidence type="ECO:0000259" key="9">
    <source>
        <dbReference type="Pfam" id="PF02781"/>
    </source>
</evidence>